<evidence type="ECO:0000256" key="3">
    <source>
        <dbReference type="ARBA" id="ARBA00022801"/>
    </source>
</evidence>
<dbReference type="SUPFAM" id="SSF52540">
    <property type="entry name" value="P-loop containing nucleoside triphosphate hydrolases"/>
    <property type="match status" value="1"/>
</dbReference>
<dbReference type="Gene3D" id="3.40.50.300">
    <property type="entry name" value="P-loop containing nucleotide triphosphate hydrolases"/>
    <property type="match status" value="1"/>
</dbReference>
<evidence type="ECO:0000256" key="1">
    <source>
        <dbReference type="ARBA" id="ARBA00009625"/>
    </source>
</evidence>
<dbReference type="GO" id="GO:0005525">
    <property type="term" value="F:GTP binding"/>
    <property type="evidence" value="ECO:0007669"/>
    <property type="project" value="UniProtKB-KW"/>
</dbReference>
<evidence type="ECO:0000313" key="7">
    <source>
        <dbReference type="Proteomes" id="UP000050482"/>
    </source>
</evidence>
<dbReference type="Gene3D" id="1.20.5.170">
    <property type="match status" value="1"/>
</dbReference>
<dbReference type="Proteomes" id="UP000050482">
    <property type="component" value="Unassembled WGS sequence"/>
</dbReference>
<keyword evidence="3" id="KW-0378">Hydrolase</keyword>
<accession>A0A0P9D018</accession>
<dbReference type="Pfam" id="PF03308">
    <property type="entry name" value="MeaB"/>
    <property type="match status" value="1"/>
</dbReference>
<dbReference type="PANTHER" id="PTHR43087">
    <property type="entry name" value="LYSINE/ARGININE/ORNITHINE TRANSPORT SYSTEM KINASE"/>
    <property type="match status" value="1"/>
</dbReference>
<comment type="caution">
    <text evidence="6">The sequence shown here is derived from an EMBL/GenBank/DDBJ whole genome shotgun (WGS) entry which is preliminary data.</text>
</comment>
<name>A0A0P9D018_9BACL</name>
<dbReference type="AlphaFoldDB" id="A0A0P9D018"/>
<proteinExistence type="inferred from homology"/>
<dbReference type="CDD" id="cd03114">
    <property type="entry name" value="MMAA-like"/>
    <property type="match status" value="1"/>
</dbReference>
<keyword evidence="5" id="KW-0143">Chaperone</keyword>
<dbReference type="InterPro" id="IPR027417">
    <property type="entry name" value="P-loop_NTPase"/>
</dbReference>
<dbReference type="PANTHER" id="PTHR43087:SF1">
    <property type="entry name" value="LAO_AO TRANSPORT SYSTEM ATPASE"/>
    <property type="match status" value="1"/>
</dbReference>
<gene>
    <name evidence="6" type="ORF">AN477_15735</name>
</gene>
<evidence type="ECO:0000256" key="5">
    <source>
        <dbReference type="ARBA" id="ARBA00023186"/>
    </source>
</evidence>
<dbReference type="RefSeq" id="WP_054970114.1">
    <property type="nucleotide sequence ID" value="NZ_LJCO01000069.1"/>
</dbReference>
<dbReference type="InterPro" id="IPR052040">
    <property type="entry name" value="GTPase/Isobutyryl-CoA_mutase"/>
</dbReference>
<organism evidence="6 7">
    <name type="scientific">Alicyclobacillus ferrooxydans</name>
    <dbReference type="NCBI Taxonomy" id="471514"/>
    <lineage>
        <taxon>Bacteria</taxon>
        <taxon>Bacillati</taxon>
        <taxon>Bacillota</taxon>
        <taxon>Bacilli</taxon>
        <taxon>Bacillales</taxon>
        <taxon>Alicyclobacillaceae</taxon>
        <taxon>Alicyclobacillus</taxon>
    </lineage>
</organism>
<dbReference type="GO" id="GO:0003924">
    <property type="term" value="F:GTPase activity"/>
    <property type="evidence" value="ECO:0007669"/>
    <property type="project" value="InterPro"/>
</dbReference>
<comment type="similarity">
    <text evidence="1">Belongs to the SIMIBI class G3E GTPase family. ArgK/MeaB subfamily.</text>
</comment>
<evidence type="ECO:0000313" key="6">
    <source>
        <dbReference type="EMBL" id="KPV42791.1"/>
    </source>
</evidence>
<evidence type="ECO:0000256" key="4">
    <source>
        <dbReference type="ARBA" id="ARBA00023134"/>
    </source>
</evidence>
<keyword evidence="2" id="KW-0547">Nucleotide-binding</keyword>
<reference evidence="6 7" key="1">
    <citation type="submission" date="2015-09" db="EMBL/GenBank/DDBJ databases">
        <title>Draft genome sequence of Alicyclobacillus ferrooxydans DSM 22381.</title>
        <authorList>
            <person name="Hemp J."/>
        </authorList>
    </citation>
    <scope>NUCLEOTIDE SEQUENCE [LARGE SCALE GENOMIC DNA]</scope>
    <source>
        <strain evidence="6 7">TC-34</strain>
    </source>
</reference>
<protein>
    <submittedName>
        <fullName evidence="6">GTPase</fullName>
    </submittedName>
</protein>
<sequence length="321" mass="35439">MHPLVSRILRGDIRAVARAMTLVENDHPEKRQLLQGLYPYSGRAHLVGITGSPGAGKSSLVDGLIAHLRGLGLSVGVLAVDPSSPFTGGALLGDRVRMTRHSEDKGVYIRSMGSRGTLGGLAKGSREMLYVFEAFGCDVVLLETVGVGQAELDVMSVADTIALVLTPGAGDGVQTAKSGIMEIADVFVVNKFDLPGAEALVREIQMMLMDKSSFREDWQPPIVRTKAAHGEGIPEMWTAFESHRHHLKTSGFWKARRKERHKRETLQLLQGHLSRYVEDRADTDLRWQRILEDETQLDPYRALDELLVDLPWLTNLGRDAE</sequence>
<evidence type="ECO:0000256" key="2">
    <source>
        <dbReference type="ARBA" id="ARBA00022741"/>
    </source>
</evidence>
<keyword evidence="4" id="KW-0342">GTP-binding</keyword>
<dbReference type="OrthoDB" id="9778292at2"/>
<dbReference type="PATRIC" id="fig|471514.4.peg.4831"/>
<dbReference type="EMBL" id="LJCO01000069">
    <property type="protein sequence ID" value="KPV42791.1"/>
    <property type="molecule type" value="Genomic_DNA"/>
</dbReference>
<keyword evidence="7" id="KW-1185">Reference proteome</keyword>
<dbReference type="InterPro" id="IPR005129">
    <property type="entry name" value="GTPase_ArgK"/>
</dbReference>
<dbReference type="NCBIfam" id="TIGR00750">
    <property type="entry name" value="lao"/>
    <property type="match status" value="1"/>
</dbReference>
<dbReference type="STRING" id="471514.AN477_15735"/>